<organism evidence="5 6">
    <name type="scientific">Methanimicrococcus hacksteinii</name>
    <dbReference type="NCBI Taxonomy" id="3028293"/>
    <lineage>
        <taxon>Archaea</taxon>
        <taxon>Methanobacteriati</taxon>
        <taxon>Methanobacteriota</taxon>
        <taxon>Stenosarchaea group</taxon>
        <taxon>Methanomicrobia</taxon>
        <taxon>Methanosarcinales</taxon>
        <taxon>Methanosarcinaceae</taxon>
        <taxon>Methanimicrococcus</taxon>
    </lineage>
</organism>
<name>A0ABU3VQF7_9EURY</name>
<dbReference type="EMBL" id="JAWDKC010000019">
    <property type="protein sequence ID" value="MDV0445539.1"/>
    <property type="molecule type" value="Genomic_DNA"/>
</dbReference>
<dbReference type="Gene3D" id="3.90.220.20">
    <property type="entry name" value="DNA methylase specificity domains"/>
    <property type="match status" value="1"/>
</dbReference>
<dbReference type="InterPro" id="IPR044946">
    <property type="entry name" value="Restrct_endonuc_typeI_TRD_sf"/>
</dbReference>
<feature type="domain" description="Type I restriction modification DNA specificity" evidence="4">
    <location>
        <begin position="7"/>
        <end position="184"/>
    </location>
</feature>
<sequence>MGVNLTEWKKTTLEDICIKITDGSHFSPKEQQTGYPMYSVKDMDEYGFDQSKCKLISENDFLKMVQNDCVPQQNDVLVAKDGSYLKHIFLIKEQKDEAVLSSIAIFRPDISKIEPIYLVYILKNPITKQIISDNYVSGSALPRIVLKDFKKIELLIPPLSEQKKIAYTLSTLDNKIELNNQINDYLAS</sequence>
<evidence type="ECO:0000256" key="2">
    <source>
        <dbReference type="ARBA" id="ARBA00022747"/>
    </source>
</evidence>
<comment type="caution">
    <text evidence="5">The sequence shown here is derived from an EMBL/GenBank/DDBJ whole genome shotgun (WGS) entry which is preliminary data.</text>
</comment>
<dbReference type="PANTHER" id="PTHR30408">
    <property type="entry name" value="TYPE-1 RESTRICTION ENZYME ECOKI SPECIFICITY PROTEIN"/>
    <property type="match status" value="1"/>
</dbReference>
<reference evidence="5 6" key="1">
    <citation type="submission" date="2023-06" db="EMBL/GenBank/DDBJ databases">
        <title>Genome sequence of Methanimicrococcus sp. At1.</title>
        <authorList>
            <person name="Protasov E."/>
            <person name="Platt K."/>
            <person name="Poehlein A."/>
            <person name="Daniel R."/>
            <person name="Brune A."/>
        </authorList>
    </citation>
    <scope>NUCLEOTIDE SEQUENCE [LARGE SCALE GENOMIC DNA]</scope>
    <source>
        <strain evidence="5 6">At1</strain>
    </source>
</reference>
<keyword evidence="2" id="KW-0680">Restriction system</keyword>
<keyword evidence="3" id="KW-0238">DNA-binding</keyword>
<accession>A0ABU3VQF7</accession>
<evidence type="ECO:0000259" key="4">
    <source>
        <dbReference type="Pfam" id="PF01420"/>
    </source>
</evidence>
<dbReference type="InterPro" id="IPR000055">
    <property type="entry name" value="Restrct_endonuc_typeI_TRD"/>
</dbReference>
<evidence type="ECO:0000313" key="6">
    <source>
        <dbReference type="Proteomes" id="UP001272052"/>
    </source>
</evidence>
<dbReference type="SUPFAM" id="SSF116734">
    <property type="entry name" value="DNA methylase specificity domain"/>
    <property type="match status" value="1"/>
</dbReference>
<keyword evidence="6" id="KW-1185">Reference proteome</keyword>
<dbReference type="InterPro" id="IPR052021">
    <property type="entry name" value="Type-I_RS_S_subunit"/>
</dbReference>
<dbReference type="Proteomes" id="UP001272052">
    <property type="component" value="Unassembled WGS sequence"/>
</dbReference>
<protein>
    <recommendedName>
        <fullName evidence="4">Type I restriction modification DNA specificity domain-containing protein</fullName>
    </recommendedName>
</protein>
<evidence type="ECO:0000313" key="5">
    <source>
        <dbReference type="EMBL" id="MDV0445539.1"/>
    </source>
</evidence>
<dbReference type="Pfam" id="PF01420">
    <property type="entry name" value="Methylase_S"/>
    <property type="match status" value="1"/>
</dbReference>
<evidence type="ECO:0000256" key="3">
    <source>
        <dbReference type="ARBA" id="ARBA00023125"/>
    </source>
</evidence>
<gene>
    <name evidence="5" type="ORF">MmiAt1_11220</name>
</gene>
<comment type="similarity">
    <text evidence="1">Belongs to the type-I restriction system S methylase family.</text>
</comment>
<evidence type="ECO:0000256" key="1">
    <source>
        <dbReference type="ARBA" id="ARBA00010923"/>
    </source>
</evidence>
<proteinExistence type="inferred from homology"/>
<dbReference type="PANTHER" id="PTHR30408:SF12">
    <property type="entry name" value="TYPE I RESTRICTION ENZYME MJAVIII SPECIFICITY SUBUNIT"/>
    <property type="match status" value="1"/>
</dbReference>